<evidence type="ECO:0000256" key="2">
    <source>
        <dbReference type="ARBA" id="ARBA00009496"/>
    </source>
</evidence>
<reference evidence="12" key="1">
    <citation type="submission" date="2020-10" db="EMBL/GenBank/DDBJ databases">
        <authorList>
            <person name="Gilroy R."/>
        </authorList>
    </citation>
    <scope>NUCLEOTIDE SEQUENCE</scope>
    <source>
        <strain evidence="12">ChiBcec2-4451</strain>
    </source>
</reference>
<evidence type="ECO:0000313" key="13">
    <source>
        <dbReference type="Proteomes" id="UP000886723"/>
    </source>
</evidence>
<dbReference type="GO" id="GO:0008408">
    <property type="term" value="F:3'-5' exonuclease activity"/>
    <property type="evidence" value="ECO:0007669"/>
    <property type="project" value="InterPro"/>
</dbReference>
<dbReference type="GO" id="GO:0006260">
    <property type="term" value="P:DNA replication"/>
    <property type="evidence" value="ECO:0007669"/>
    <property type="project" value="UniProtKB-KW"/>
</dbReference>
<evidence type="ECO:0000259" key="11">
    <source>
        <dbReference type="SMART" id="SM00481"/>
    </source>
</evidence>
<dbReference type="GO" id="GO:0005737">
    <property type="term" value="C:cytoplasm"/>
    <property type="evidence" value="ECO:0007669"/>
    <property type="project" value="UniProtKB-SubCell"/>
</dbReference>
<dbReference type="InterPro" id="IPR040982">
    <property type="entry name" value="DNA_pol3_finger"/>
</dbReference>
<proteinExistence type="inferred from homology"/>
<dbReference type="SUPFAM" id="SSF160975">
    <property type="entry name" value="AF1531-like"/>
    <property type="match status" value="1"/>
</dbReference>
<comment type="caution">
    <text evidence="12">The sequence shown here is derived from an EMBL/GenBank/DDBJ whole genome shotgun (WGS) entry which is preliminary data.</text>
</comment>
<dbReference type="Gene3D" id="1.10.150.870">
    <property type="match status" value="1"/>
</dbReference>
<reference evidence="12" key="2">
    <citation type="journal article" date="2021" name="PeerJ">
        <title>Extensive microbial diversity within the chicken gut microbiome revealed by metagenomics and culture.</title>
        <authorList>
            <person name="Gilroy R."/>
            <person name="Ravi A."/>
            <person name="Getino M."/>
            <person name="Pursley I."/>
            <person name="Horton D.L."/>
            <person name="Alikhan N.F."/>
            <person name="Baker D."/>
            <person name="Gharbi K."/>
            <person name="Hall N."/>
            <person name="Watson M."/>
            <person name="Adriaenssens E.M."/>
            <person name="Foster-Nyarko E."/>
            <person name="Jarju S."/>
            <person name="Secka A."/>
            <person name="Antonio M."/>
            <person name="Oren A."/>
            <person name="Chaudhuri R.R."/>
            <person name="La Ragione R."/>
            <person name="Hildebrand F."/>
            <person name="Pallen M.J."/>
        </authorList>
    </citation>
    <scope>NUCLEOTIDE SEQUENCE</scope>
    <source>
        <strain evidence="12">ChiBcec2-4451</strain>
    </source>
</reference>
<dbReference type="SUPFAM" id="SSF89550">
    <property type="entry name" value="PHP domain-like"/>
    <property type="match status" value="1"/>
</dbReference>
<dbReference type="InterPro" id="IPR016195">
    <property type="entry name" value="Pol/histidinol_Pase-like"/>
</dbReference>
<evidence type="ECO:0000256" key="10">
    <source>
        <dbReference type="ARBA" id="ARBA00049244"/>
    </source>
</evidence>
<evidence type="ECO:0000256" key="4">
    <source>
        <dbReference type="ARBA" id="ARBA00019114"/>
    </source>
</evidence>
<dbReference type="Gene3D" id="1.10.10.1600">
    <property type="entry name" value="Bacterial DNA polymerase III alpha subunit, thumb domain"/>
    <property type="match status" value="1"/>
</dbReference>
<dbReference type="Pfam" id="PF01336">
    <property type="entry name" value="tRNA_anti-codon"/>
    <property type="match status" value="1"/>
</dbReference>
<dbReference type="Pfam" id="PF07733">
    <property type="entry name" value="DNA_pol3_alpha"/>
    <property type="match status" value="1"/>
</dbReference>
<sequence>MNFTHLHVHTEYSLLDGSNKIKEYVARVKELGMNSAAITDHGVMFGCIDFYKAAREAGINPIMGCEVYVAPGSRFDREAQAGEGRYYHLVLLAENNTGYSNLMKIVSAGFVEGYYYKPRVDLELLEKYHEGIIALSACLAGEVARNLARGMYEEGKKAALRYEEIFGKGNFFLELQDHGIPDQQLVNQQLLRMSQETGIELVCTNDVHYTYAEDAAAHDILLCIQTGKKVQDEDRMRYEGGQYYVKSPQEMADLFPYAPQALENTRKIADRCHVEIEFGVTKLPRYDVPEGYTSWEYLNKLCREGLEQRYQPVTQELRERLEYELDTIRTMGYVDYFLIVWDFIKYARDHDIMVGPGRGSAAGSLVAYTLGITQLDPIRYQLLFERFLNPERVSMPDIDVDFCFERRQEVIDYVVRKYGKDRVVQIVTFGTMAARNAIRDVGRVLDMPYAQVDIIAKMIPTELNITIDKALTMNPELRKQYEEDPQVRYLIDMSKRLEGLPRHTSMHAAGVVISQKDVVEYVPLSRASDGSITTQFTMTTLEELGLLKMDFLGLRTLTVIQDAVRLAEKSSGSSIDLDKIDYNDPKVLDMIGSGKCEGVFQLESAGMKNFMKELKPKNLEDIIAGISLYRPGPMDFIPQYIKGKNHPENITYDCPQLEPILKPTYGCIVYQEQVMQIVRDLAGYTLGRSDLVRRAMSKKKAAVMEKERQNFVYGNPEEGVPGCIANGISEQVANKIYDEMIDFAKYAFNKSHAAAYAVVSYQTAWLKYYFPVEFMAALMTSCIENPSKVAEYILNCRQMGIKILPPDINRSEGNFSVEPGGIRYGLSAIKGIGKPVMEAIVQERNQGGPYTSLKDFAQRLSGKEVNKRTIENFIKAGAFDSLGGTRKQFMMIYVQVLDTVNQEKKSSITGQMSLFDIMGEEEKKSFEIRLPDVGEYGREMKLAFEKEVLGVYISGHPLEEYEQSWRKHITAVTTDFNPDEETGNPSVSDGSRQVVGGMITEKTIKYTKNNKVMAFLTLEDLVGTVEVVVFPRDYEKNSHLIEQDAKVFIQGRVSAEDDRASKLICERVLPFDQMPRQLWIQFASRREYEHQVQELYDILRQSDGNDQVVVYLKQERMMKQLPAARSVRIDQDLLDSLTNRYGAGNVKVVEKSIEKQR</sequence>
<evidence type="ECO:0000256" key="5">
    <source>
        <dbReference type="ARBA" id="ARBA00022679"/>
    </source>
</evidence>
<dbReference type="CDD" id="cd12113">
    <property type="entry name" value="PHP_PolIIIA_DnaE3"/>
    <property type="match status" value="1"/>
</dbReference>
<dbReference type="Pfam" id="PF14579">
    <property type="entry name" value="HHH_6"/>
    <property type="match status" value="1"/>
</dbReference>
<dbReference type="SMART" id="SM00481">
    <property type="entry name" value="POLIIIAc"/>
    <property type="match status" value="1"/>
</dbReference>
<organism evidence="12 13">
    <name type="scientific">Candidatus Pullilachnospira stercoravium</name>
    <dbReference type="NCBI Taxonomy" id="2840913"/>
    <lineage>
        <taxon>Bacteria</taxon>
        <taxon>Bacillati</taxon>
        <taxon>Bacillota</taxon>
        <taxon>Clostridia</taxon>
        <taxon>Lachnospirales</taxon>
        <taxon>Lachnospiraceae</taxon>
        <taxon>Lachnospiraceae incertae sedis</taxon>
        <taxon>Candidatus Pullilachnospira</taxon>
    </lineage>
</organism>
<dbReference type="InterPro" id="IPR004013">
    <property type="entry name" value="PHP_dom"/>
</dbReference>
<dbReference type="InterPro" id="IPR004805">
    <property type="entry name" value="DnaE2/DnaE/PolC"/>
</dbReference>
<dbReference type="PANTHER" id="PTHR32294:SF0">
    <property type="entry name" value="DNA POLYMERASE III SUBUNIT ALPHA"/>
    <property type="match status" value="1"/>
</dbReference>
<keyword evidence="7" id="KW-0235">DNA replication</keyword>
<dbReference type="InterPro" id="IPR004365">
    <property type="entry name" value="NA-bd_OB_tRNA"/>
</dbReference>
<evidence type="ECO:0000256" key="9">
    <source>
        <dbReference type="ARBA" id="ARBA00025611"/>
    </source>
</evidence>
<dbReference type="InterPro" id="IPR011708">
    <property type="entry name" value="DNA_pol3_alpha_NTPase_dom"/>
</dbReference>
<dbReference type="Pfam" id="PF17657">
    <property type="entry name" value="DNA_pol3_finger"/>
    <property type="match status" value="1"/>
</dbReference>
<dbReference type="EC" id="2.7.7.7" evidence="3"/>
<name>A0A9D1NU59_9FIRM</name>
<evidence type="ECO:0000256" key="1">
    <source>
        <dbReference type="ARBA" id="ARBA00004496"/>
    </source>
</evidence>
<dbReference type="Gene3D" id="3.20.20.140">
    <property type="entry name" value="Metal-dependent hydrolases"/>
    <property type="match status" value="1"/>
</dbReference>
<dbReference type="NCBIfam" id="NF005298">
    <property type="entry name" value="PRK06826.1"/>
    <property type="match status" value="1"/>
</dbReference>
<evidence type="ECO:0000313" key="12">
    <source>
        <dbReference type="EMBL" id="HIV12080.1"/>
    </source>
</evidence>
<evidence type="ECO:0000256" key="7">
    <source>
        <dbReference type="ARBA" id="ARBA00022705"/>
    </source>
</evidence>
<dbReference type="CDD" id="cd04485">
    <property type="entry name" value="DnaE_OBF"/>
    <property type="match status" value="1"/>
</dbReference>
<dbReference type="Pfam" id="PF02811">
    <property type="entry name" value="PHP"/>
    <property type="match status" value="1"/>
</dbReference>
<dbReference type="InterPro" id="IPR029460">
    <property type="entry name" value="DNAPol_HHH"/>
</dbReference>
<evidence type="ECO:0000256" key="6">
    <source>
        <dbReference type="ARBA" id="ARBA00022695"/>
    </source>
</evidence>
<accession>A0A9D1NU59</accession>
<keyword evidence="6 12" id="KW-0548">Nucleotidyltransferase</keyword>
<comment type="catalytic activity">
    <reaction evidence="10">
        <text>DNA(n) + a 2'-deoxyribonucleoside 5'-triphosphate = DNA(n+1) + diphosphate</text>
        <dbReference type="Rhea" id="RHEA:22508"/>
        <dbReference type="Rhea" id="RHEA-COMP:17339"/>
        <dbReference type="Rhea" id="RHEA-COMP:17340"/>
        <dbReference type="ChEBI" id="CHEBI:33019"/>
        <dbReference type="ChEBI" id="CHEBI:61560"/>
        <dbReference type="ChEBI" id="CHEBI:173112"/>
        <dbReference type="EC" id="2.7.7.7"/>
    </reaction>
</comment>
<gene>
    <name evidence="12" type="ORF">IAA63_02930</name>
</gene>
<dbReference type="EMBL" id="DVON01000057">
    <property type="protein sequence ID" value="HIV12080.1"/>
    <property type="molecule type" value="Genomic_DNA"/>
</dbReference>
<keyword evidence="5 12" id="KW-0808">Transferase</keyword>
<dbReference type="NCBIfam" id="TIGR00594">
    <property type="entry name" value="polc"/>
    <property type="match status" value="1"/>
</dbReference>
<evidence type="ECO:0000256" key="8">
    <source>
        <dbReference type="ARBA" id="ARBA00022932"/>
    </source>
</evidence>
<dbReference type="GO" id="GO:0003676">
    <property type="term" value="F:nucleic acid binding"/>
    <property type="evidence" value="ECO:0007669"/>
    <property type="project" value="InterPro"/>
</dbReference>
<dbReference type="GO" id="GO:0003887">
    <property type="term" value="F:DNA-directed DNA polymerase activity"/>
    <property type="evidence" value="ECO:0007669"/>
    <property type="project" value="UniProtKB-KW"/>
</dbReference>
<keyword evidence="8" id="KW-0239">DNA-directed DNA polymerase</keyword>
<dbReference type="PANTHER" id="PTHR32294">
    <property type="entry name" value="DNA POLYMERASE III SUBUNIT ALPHA"/>
    <property type="match status" value="1"/>
</dbReference>
<dbReference type="InterPro" id="IPR003141">
    <property type="entry name" value="Pol/His_phosphatase_N"/>
</dbReference>
<dbReference type="AlphaFoldDB" id="A0A9D1NU59"/>
<feature type="domain" description="Polymerase/histidinol phosphatase N-terminal" evidence="11">
    <location>
        <begin position="4"/>
        <end position="71"/>
    </location>
</feature>
<evidence type="ECO:0000256" key="3">
    <source>
        <dbReference type="ARBA" id="ARBA00012417"/>
    </source>
</evidence>
<protein>
    <recommendedName>
        <fullName evidence="4">DNA polymerase III subunit alpha</fullName>
        <ecNumber evidence="3">2.7.7.7</ecNumber>
    </recommendedName>
</protein>
<comment type="similarity">
    <text evidence="2">Belongs to the DNA polymerase type-C family. DnaE subfamily.</text>
</comment>
<dbReference type="Proteomes" id="UP000886723">
    <property type="component" value="Unassembled WGS sequence"/>
</dbReference>
<comment type="subcellular location">
    <subcellularLocation>
        <location evidence="1">Cytoplasm</location>
    </subcellularLocation>
</comment>
<dbReference type="InterPro" id="IPR041931">
    <property type="entry name" value="DNA_pol3_alpha_thumb_dom"/>
</dbReference>
<dbReference type="NCBIfam" id="NF004226">
    <property type="entry name" value="PRK05673.1"/>
    <property type="match status" value="1"/>
</dbReference>
<comment type="function">
    <text evidence="9">DNA polymerase III is a complex, multichain enzyme responsible for most of the replicative synthesis in bacteria. This DNA polymerase also exhibits 3' to 5' exonuclease activity. The alpha chain is the DNA polymerase.</text>
</comment>